<accession>A0A7I8W1K2</accession>
<keyword evidence="7" id="KW-0812">Transmembrane</keyword>
<evidence type="ECO:0000256" key="4">
    <source>
        <dbReference type="ARBA" id="ARBA00023180"/>
    </source>
</evidence>
<keyword evidence="2" id="KW-0677">Repeat</keyword>
<dbReference type="InterPro" id="IPR050350">
    <property type="entry name" value="Compl-Cell_Adhes-Reg"/>
</dbReference>
<proteinExistence type="predicted"/>
<protein>
    <submittedName>
        <fullName evidence="9">DgyrCDS10498</fullName>
    </submittedName>
</protein>
<keyword evidence="1 5" id="KW-0768">Sushi</keyword>
<dbReference type="OrthoDB" id="6235991at2759"/>
<evidence type="ECO:0000256" key="6">
    <source>
        <dbReference type="SAM" id="MobiDB-lite"/>
    </source>
</evidence>
<evidence type="ECO:0000313" key="10">
    <source>
        <dbReference type="Proteomes" id="UP000549394"/>
    </source>
</evidence>
<keyword evidence="7" id="KW-1133">Transmembrane helix</keyword>
<keyword evidence="4" id="KW-0325">Glycoprotein</keyword>
<evidence type="ECO:0000259" key="8">
    <source>
        <dbReference type="PROSITE" id="PS50923"/>
    </source>
</evidence>
<evidence type="ECO:0000256" key="2">
    <source>
        <dbReference type="ARBA" id="ARBA00022737"/>
    </source>
</evidence>
<feature type="disulfide bond" evidence="5">
    <location>
        <begin position="815"/>
        <end position="842"/>
    </location>
</feature>
<evidence type="ECO:0000313" key="9">
    <source>
        <dbReference type="EMBL" id="CAD5122047.1"/>
    </source>
</evidence>
<keyword evidence="7" id="KW-0472">Membrane</keyword>
<dbReference type="SMART" id="SM00032">
    <property type="entry name" value="CCP"/>
    <property type="match status" value="4"/>
</dbReference>
<gene>
    <name evidence="9" type="ORF">DGYR_LOCUS9905</name>
</gene>
<evidence type="ECO:0000256" key="1">
    <source>
        <dbReference type="ARBA" id="ARBA00022659"/>
    </source>
</evidence>
<name>A0A7I8W1K2_9ANNE</name>
<reference evidence="9 10" key="1">
    <citation type="submission" date="2020-08" db="EMBL/GenBank/DDBJ databases">
        <authorList>
            <person name="Hejnol A."/>
        </authorList>
    </citation>
    <scope>NUCLEOTIDE SEQUENCE [LARGE SCALE GENOMIC DNA]</scope>
</reference>
<dbReference type="EMBL" id="CAJFCJ010000015">
    <property type="protein sequence ID" value="CAD5122047.1"/>
    <property type="molecule type" value="Genomic_DNA"/>
</dbReference>
<comment type="caution">
    <text evidence="9">The sequence shown here is derived from an EMBL/GenBank/DDBJ whole genome shotgun (WGS) entry which is preliminary data.</text>
</comment>
<feature type="region of interest" description="Disordered" evidence="6">
    <location>
        <begin position="357"/>
        <end position="377"/>
    </location>
</feature>
<dbReference type="PROSITE" id="PS50923">
    <property type="entry name" value="SUSHI"/>
    <property type="match status" value="1"/>
</dbReference>
<evidence type="ECO:0000256" key="5">
    <source>
        <dbReference type="PROSITE-ProRule" id="PRU00302"/>
    </source>
</evidence>
<sequence length="966" mass="108211">MFTLNLILYPDPVYPECDPVYYRDPEQDHTSGTYAKSVSTCSGKSVWSLGFYYMYYYNSAWRVGYPLCAASSYRTGEDTLYPYGTATMMWEGVSTVSCSPIGVAPPGGISLTMEQTTTKVQTTTVNPSTRVTTEQTTVSTVPTTETTLRTTEETTVSTVPTTESTLQTTEETTVSTVPTTETTLRTTEETTISTVPTTESTLQTTEETTVSTVPTTETTLRTTEKTTVSTVPTTETTLRTTEETTISTVPNTESTLQTTEAKTTSIVDETTTQQITTILRETSTTFSTKTESKTSTILPTTMDGITSTVLPTSTDHKVLTTSSATISTGGKTSTVSKKFSTVLPSTTVRITTDEILSPTTDTTTNNKQLKGQSTSTTSGFNYQTRTKIFSNRIEVTKKSSTYSIDSKLTSIDLSNQTEIIEQWKQSKTLKEIYQSGITTPAPSVNCSMDNVFKQTEVRYIDNIPIFSLLIRFCRFGFEFPDHTLYRGSECIGQDVWSNIDKSCQKIDCLKDKDLLDTFAKSTKSYQRQYAKVCKRQLDIETEKLCPPLPYWPNINVKLNGNSTIAELTCIDGFRFVDGEETVYLSCWNGLWNDSSFVNCKVNLCANAPTYEYARKVTNTPETNTTLIRYKCNNSTLTKFGYDFFDLRCSKNEKWNIENVTCSAYNCPALSQQNHSSVSTKLTENGTIVHIKCFLGYITKLFKLSETLQCYNGNWVPKIWGNICERIQCTTPKSIPFSKIVWISKNLEYNLTCQLGYWFKSNLTTTYVKCDIYGKWQKQIDPKSCQRVTCPDPKNIPNANISYTTTEYNSVAKYSCLRGYSLEGGDGNSTCQIDGSWSFAGYCKINECKPIPVWEGVVCDKNSTNWGTELNCSCEIGYRSKLSYKISLCQDVWQPNIQECEETVEVVDKKTTEAPSAEYIGTSFGVVVGFVMTSIILLDITHLSRCFKKAKKRIRSRIKIRTNVKRQ</sequence>
<dbReference type="AlphaFoldDB" id="A0A7I8W1K2"/>
<organism evidence="9 10">
    <name type="scientific">Dimorphilus gyrociliatus</name>
    <dbReference type="NCBI Taxonomy" id="2664684"/>
    <lineage>
        <taxon>Eukaryota</taxon>
        <taxon>Metazoa</taxon>
        <taxon>Spiralia</taxon>
        <taxon>Lophotrochozoa</taxon>
        <taxon>Annelida</taxon>
        <taxon>Polychaeta</taxon>
        <taxon>Polychaeta incertae sedis</taxon>
        <taxon>Dinophilidae</taxon>
        <taxon>Dimorphilus</taxon>
    </lineage>
</organism>
<dbReference type="InterPro" id="IPR000436">
    <property type="entry name" value="Sushi_SCR_CCP_dom"/>
</dbReference>
<dbReference type="PANTHER" id="PTHR19325">
    <property type="entry name" value="COMPLEMENT COMPONENT-RELATED SUSHI DOMAIN-CONTAINING"/>
    <property type="match status" value="1"/>
</dbReference>
<evidence type="ECO:0000256" key="7">
    <source>
        <dbReference type="SAM" id="Phobius"/>
    </source>
</evidence>
<feature type="transmembrane region" description="Helical" evidence="7">
    <location>
        <begin position="918"/>
        <end position="942"/>
    </location>
</feature>
<feature type="domain" description="Sushi" evidence="8">
    <location>
        <begin position="787"/>
        <end position="844"/>
    </location>
</feature>
<evidence type="ECO:0000256" key="3">
    <source>
        <dbReference type="ARBA" id="ARBA00023157"/>
    </source>
</evidence>
<comment type="caution">
    <text evidence="5">Lacks conserved residue(s) required for the propagation of feature annotation.</text>
</comment>
<dbReference type="SUPFAM" id="SSF57535">
    <property type="entry name" value="Complement control module/SCR domain"/>
    <property type="match status" value="1"/>
</dbReference>
<dbReference type="Gene3D" id="2.10.70.10">
    <property type="entry name" value="Complement Module, domain 1"/>
    <property type="match status" value="1"/>
</dbReference>
<dbReference type="CDD" id="cd00033">
    <property type="entry name" value="CCP"/>
    <property type="match status" value="1"/>
</dbReference>
<dbReference type="InterPro" id="IPR035976">
    <property type="entry name" value="Sushi/SCR/CCP_sf"/>
</dbReference>
<keyword evidence="10" id="KW-1185">Reference proteome</keyword>
<dbReference type="PANTHER" id="PTHR19325:SF575">
    <property type="entry name" value="LOCOMOTION-RELATED PROTEIN HIKARU GENKI"/>
    <property type="match status" value="1"/>
</dbReference>
<keyword evidence="3 5" id="KW-1015">Disulfide bond</keyword>
<dbReference type="Proteomes" id="UP000549394">
    <property type="component" value="Unassembled WGS sequence"/>
</dbReference>
<dbReference type="Pfam" id="PF00084">
    <property type="entry name" value="Sushi"/>
    <property type="match status" value="1"/>
</dbReference>